<proteinExistence type="inferred from homology"/>
<evidence type="ECO:0000313" key="7">
    <source>
        <dbReference type="Proteomes" id="UP000199213"/>
    </source>
</evidence>
<dbReference type="Pfam" id="PF04183">
    <property type="entry name" value="IucA_IucC"/>
    <property type="match status" value="1"/>
</dbReference>
<dbReference type="GO" id="GO:0016881">
    <property type="term" value="F:acid-amino acid ligase activity"/>
    <property type="evidence" value="ECO:0007669"/>
    <property type="project" value="UniProtKB-ARBA"/>
</dbReference>
<evidence type="ECO:0000256" key="3">
    <source>
        <dbReference type="SAM" id="MobiDB-lite"/>
    </source>
</evidence>
<gene>
    <name evidence="6" type="ORF">SAMN04487820_10930</name>
</gene>
<name>A0A1G9CPX3_ACTMZ</name>
<dbReference type="Gene3D" id="1.10.510.40">
    <property type="match status" value="1"/>
</dbReference>
<dbReference type="InterPro" id="IPR007310">
    <property type="entry name" value="Aerobactin_biosyn_IucA/IucC_N"/>
</dbReference>
<dbReference type="AlphaFoldDB" id="A0A1G9CPX3"/>
<evidence type="ECO:0000259" key="5">
    <source>
        <dbReference type="Pfam" id="PF06276"/>
    </source>
</evidence>
<feature type="domain" description="Aerobactin siderophore biosynthesis IucA/IucC N-terminal" evidence="4">
    <location>
        <begin position="235"/>
        <end position="493"/>
    </location>
</feature>
<dbReference type="EMBL" id="FNFM01000009">
    <property type="protein sequence ID" value="SDK53712.1"/>
    <property type="molecule type" value="Genomic_DNA"/>
</dbReference>
<dbReference type="PANTHER" id="PTHR34384:SF5">
    <property type="entry name" value="L-2,3-DIAMINOPROPANOATE--CITRATE LIGASE"/>
    <property type="match status" value="1"/>
</dbReference>
<evidence type="ECO:0000259" key="4">
    <source>
        <dbReference type="Pfam" id="PF04183"/>
    </source>
</evidence>
<organism evidence="6 7">
    <name type="scientific">Actinopolyspora mzabensis</name>
    <dbReference type="NCBI Taxonomy" id="995066"/>
    <lineage>
        <taxon>Bacteria</taxon>
        <taxon>Bacillati</taxon>
        <taxon>Actinomycetota</taxon>
        <taxon>Actinomycetes</taxon>
        <taxon>Actinopolysporales</taxon>
        <taxon>Actinopolysporaceae</taxon>
        <taxon>Actinopolyspora</taxon>
    </lineage>
</organism>
<feature type="region of interest" description="Disordered" evidence="3">
    <location>
        <begin position="58"/>
        <end position="83"/>
    </location>
</feature>
<accession>A0A1G9CPX3</accession>
<protein>
    <submittedName>
        <fullName evidence="6">Siderophore synthetase component</fullName>
    </submittedName>
</protein>
<dbReference type="InterPro" id="IPR022770">
    <property type="entry name" value="IucA/IucC-like_C"/>
</dbReference>
<dbReference type="PANTHER" id="PTHR34384">
    <property type="entry name" value="L-2,3-DIAMINOPROPANOATE--CITRATE LIGASE"/>
    <property type="match status" value="1"/>
</dbReference>
<reference evidence="7" key="1">
    <citation type="submission" date="2016-10" db="EMBL/GenBank/DDBJ databases">
        <authorList>
            <person name="Varghese N."/>
            <person name="Submissions S."/>
        </authorList>
    </citation>
    <scope>NUCLEOTIDE SEQUENCE [LARGE SCALE GENOMIC DNA]</scope>
    <source>
        <strain evidence="7">DSM 45460</strain>
    </source>
</reference>
<evidence type="ECO:0000256" key="1">
    <source>
        <dbReference type="ARBA" id="ARBA00004924"/>
    </source>
</evidence>
<dbReference type="InterPro" id="IPR037455">
    <property type="entry name" value="LucA/IucC-like"/>
</dbReference>
<dbReference type="Proteomes" id="UP000199213">
    <property type="component" value="Unassembled WGS sequence"/>
</dbReference>
<feature type="domain" description="Aerobactin siderophore biosynthesis IucA/IucC-like C-terminal" evidence="5">
    <location>
        <begin position="531"/>
        <end position="694"/>
    </location>
</feature>
<dbReference type="Gene3D" id="6.10.250.3370">
    <property type="match status" value="1"/>
</dbReference>
<evidence type="ECO:0000256" key="2">
    <source>
        <dbReference type="ARBA" id="ARBA00007832"/>
    </source>
</evidence>
<comment type="pathway">
    <text evidence="1">Siderophore biosynthesis.</text>
</comment>
<evidence type="ECO:0000313" key="6">
    <source>
        <dbReference type="EMBL" id="SDK53712.1"/>
    </source>
</evidence>
<dbReference type="Pfam" id="PF06276">
    <property type="entry name" value="FhuF"/>
    <property type="match status" value="1"/>
</dbReference>
<comment type="similarity">
    <text evidence="2">Belongs to the IucA/IucC family.</text>
</comment>
<keyword evidence="7" id="KW-1185">Reference proteome</keyword>
<sequence>MPTRAVLARGARARLLALPLRSRGSYRYAKRVSLRGAVALEPVSDHAEGVSADRAEVVTSASGAAPRHGAGVRHGTAPPATDYRARGAVSARTVVLERLVSALVREELLDPERAARRGVRIPLSRVTATGRLAPDGPITISEGTDESRTVHDPAELLDVLLRLELLVGDPEAWLGLRVDLGESVAGLVRALRAERARARELRDSASAVDLRSRPFTALVGALRTRHGSDDSLLGAFEQWVIDGHPMQPVAKVRIGLGADDERRYAPEFGVGFDLRLVAVARDAVSGADHTGELDGAGAMWRELRTAFPRATEEAESELLGRGYSPASYTLIPVHPHQLRFAIPDLHGSSLANGTAVVLDTTVPARPLMSLRTLEVREPARPPGLQVKTAVEVRLTGAVRGVSPGAVHNGPELSALFDRIVARDPDLSPVDEHGRPRFTVCRELAAAGHRPADSTGDAQRDGARARSLAAVLREHPGASMATGEVALPVAALLARSPLTGNNVLADVLTELNPRLRDGRGAGAESSLDTARRWLRLHLGLGMFPLLALLVRYGIALEPHPQNTVLVLRDGLPHRLFVRDIGGVRVLSERLRRRGHEFDPHRGSALPGTDAAALRDKLYFPLFGNQLGELVAAAAAATGCAERPLWRVVRHSAAGVFDRLRTRAVDGDEAADCDSDAEALLERPWRLKTMLGMRLAGLVTEQRYVSAPNPLSAT</sequence>
<dbReference type="GO" id="GO:0019290">
    <property type="term" value="P:siderophore biosynthetic process"/>
    <property type="evidence" value="ECO:0007669"/>
    <property type="project" value="InterPro"/>
</dbReference>